<dbReference type="EMBL" id="MSLT01000012">
    <property type="protein sequence ID" value="OUD14016.1"/>
    <property type="molecule type" value="Genomic_DNA"/>
</dbReference>
<dbReference type="SUPFAM" id="SSF53613">
    <property type="entry name" value="Ribokinase-like"/>
    <property type="match status" value="1"/>
</dbReference>
<organism evidence="8 9">
    <name type="scientific">Thioflexithrix psekupsensis</name>
    <dbReference type="NCBI Taxonomy" id="1570016"/>
    <lineage>
        <taxon>Bacteria</taxon>
        <taxon>Pseudomonadati</taxon>
        <taxon>Pseudomonadota</taxon>
        <taxon>Gammaproteobacteria</taxon>
        <taxon>Thiotrichales</taxon>
        <taxon>Thioflexithrix</taxon>
    </lineage>
</organism>
<dbReference type="InterPro" id="IPR029056">
    <property type="entry name" value="Ribokinase-like"/>
</dbReference>
<evidence type="ECO:0000313" key="9">
    <source>
        <dbReference type="Proteomes" id="UP000194798"/>
    </source>
</evidence>
<dbReference type="PANTHER" id="PTHR20858">
    <property type="entry name" value="PHOSPHOMETHYLPYRIMIDINE KINASE"/>
    <property type="match status" value="1"/>
</dbReference>
<keyword evidence="3" id="KW-0808">Transferase</keyword>
<dbReference type="Gene3D" id="3.40.1190.20">
    <property type="match status" value="1"/>
</dbReference>
<dbReference type="OrthoDB" id="9810880at2"/>
<keyword evidence="6" id="KW-0067">ATP-binding</keyword>
<dbReference type="GO" id="GO:0005829">
    <property type="term" value="C:cytosol"/>
    <property type="evidence" value="ECO:0007669"/>
    <property type="project" value="TreeGrafter"/>
</dbReference>
<dbReference type="Pfam" id="PF08543">
    <property type="entry name" value="Phos_pyr_kin"/>
    <property type="match status" value="1"/>
</dbReference>
<evidence type="ECO:0000256" key="2">
    <source>
        <dbReference type="ARBA" id="ARBA00012135"/>
    </source>
</evidence>
<dbReference type="GO" id="GO:0008972">
    <property type="term" value="F:phosphomethylpyrimidine kinase activity"/>
    <property type="evidence" value="ECO:0007669"/>
    <property type="project" value="InterPro"/>
</dbReference>
<protein>
    <recommendedName>
        <fullName evidence="2">hydroxymethylpyrimidine kinase</fullName>
        <ecNumber evidence="2">2.7.1.49</ecNumber>
    </recommendedName>
</protein>
<dbReference type="RefSeq" id="WP_086487803.1">
    <property type="nucleotide sequence ID" value="NZ_MSLT01000012.1"/>
</dbReference>
<dbReference type="FunFam" id="3.40.1190.20:FF:000003">
    <property type="entry name" value="Phosphomethylpyrimidine kinase ThiD"/>
    <property type="match status" value="1"/>
</dbReference>
<dbReference type="AlphaFoldDB" id="A0A251X7P0"/>
<accession>A0A251X7P0</accession>
<dbReference type="GO" id="GO:0009228">
    <property type="term" value="P:thiamine biosynthetic process"/>
    <property type="evidence" value="ECO:0007669"/>
    <property type="project" value="InterPro"/>
</dbReference>
<dbReference type="Proteomes" id="UP000194798">
    <property type="component" value="Unassembled WGS sequence"/>
</dbReference>
<name>A0A251X7P0_9GAMM</name>
<dbReference type="InterPro" id="IPR013749">
    <property type="entry name" value="PM/HMP-P_kinase-1"/>
</dbReference>
<keyword evidence="9" id="KW-1185">Reference proteome</keyword>
<gene>
    <name evidence="8" type="ORF">TPSD3_06650</name>
</gene>
<dbReference type="UniPathway" id="UPA00060">
    <property type="reaction ID" value="UER00138"/>
</dbReference>
<evidence type="ECO:0000256" key="6">
    <source>
        <dbReference type="ARBA" id="ARBA00022840"/>
    </source>
</evidence>
<feature type="domain" description="Pyridoxamine kinase/Phosphomethylpyrimidine kinase" evidence="7">
    <location>
        <begin position="22"/>
        <end position="270"/>
    </location>
</feature>
<dbReference type="EC" id="2.7.1.49" evidence="2"/>
<dbReference type="GO" id="GO:0005524">
    <property type="term" value="F:ATP binding"/>
    <property type="evidence" value="ECO:0007669"/>
    <property type="project" value="UniProtKB-KW"/>
</dbReference>
<evidence type="ECO:0000259" key="7">
    <source>
        <dbReference type="Pfam" id="PF08543"/>
    </source>
</evidence>
<sequence>MNYKKKKKKIAITNILTIAGSDPSGGAGIQADLKTFSAFGAYGMAAITGLTAQNTQTVTAVHYPPAEFLQTQLDTLIADVRIDAIKIGMLGTVENIHVVKTFLQNHAFKHVVLDTVMISKTGSPLLDQNAVNALRELALFATVLTPNLPEAAVLCEKPIPNTIDAMYEFMPELKQLGAKNVLLKGGHLTQDSLAIDLFGDSQGLVIPISADRVQGIARHGTGCTLSAAIAAVLPHCATPFEAVQHAKIYVSEAIENSNVLQVGSGHPPVHHFYALWE</sequence>
<comment type="caution">
    <text evidence="8">The sequence shown here is derived from an EMBL/GenBank/DDBJ whole genome shotgun (WGS) entry which is preliminary data.</text>
</comment>
<proteinExistence type="predicted"/>
<dbReference type="GO" id="GO:0008902">
    <property type="term" value="F:hydroxymethylpyrimidine kinase activity"/>
    <property type="evidence" value="ECO:0007669"/>
    <property type="project" value="UniProtKB-EC"/>
</dbReference>
<evidence type="ECO:0000313" key="8">
    <source>
        <dbReference type="EMBL" id="OUD14016.1"/>
    </source>
</evidence>
<reference evidence="8 9" key="1">
    <citation type="submission" date="2016-12" db="EMBL/GenBank/DDBJ databases">
        <title>Thioflexothrix psekupsii D3 genome sequencing and assembly.</title>
        <authorList>
            <person name="Fomenkov A."/>
            <person name="Vincze T."/>
            <person name="Grabovich M."/>
            <person name="Anton B.P."/>
            <person name="Dubinina G."/>
            <person name="Orlova M."/>
            <person name="Belousova E."/>
            <person name="Roberts R.J."/>
        </authorList>
    </citation>
    <scope>NUCLEOTIDE SEQUENCE [LARGE SCALE GENOMIC DNA]</scope>
    <source>
        <strain evidence="8">D3</strain>
    </source>
</reference>
<evidence type="ECO:0000256" key="5">
    <source>
        <dbReference type="ARBA" id="ARBA00022777"/>
    </source>
</evidence>
<keyword evidence="5 8" id="KW-0418">Kinase</keyword>
<dbReference type="InterPro" id="IPR004399">
    <property type="entry name" value="HMP/HMP-P_kinase_dom"/>
</dbReference>
<dbReference type="CDD" id="cd01169">
    <property type="entry name" value="HMPP_kinase"/>
    <property type="match status" value="1"/>
</dbReference>
<dbReference type="NCBIfam" id="TIGR00097">
    <property type="entry name" value="HMP-P_kinase"/>
    <property type="match status" value="1"/>
</dbReference>
<dbReference type="PANTHER" id="PTHR20858:SF17">
    <property type="entry name" value="HYDROXYMETHYLPYRIMIDINE_PHOSPHOMETHYLPYRIMIDINE KINASE THI20-RELATED"/>
    <property type="match status" value="1"/>
</dbReference>
<evidence type="ECO:0000256" key="4">
    <source>
        <dbReference type="ARBA" id="ARBA00022741"/>
    </source>
</evidence>
<comment type="pathway">
    <text evidence="1">Cofactor biosynthesis; thiamine diphosphate biosynthesis.</text>
</comment>
<dbReference type="GO" id="GO:0009229">
    <property type="term" value="P:thiamine diphosphate biosynthetic process"/>
    <property type="evidence" value="ECO:0007669"/>
    <property type="project" value="UniProtKB-UniPathway"/>
</dbReference>
<evidence type="ECO:0000256" key="3">
    <source>
        <dbReference type="ARBA" id="ARBA00022679"/>
    </source>
</evidence>
<keyword evidence="4" id="KW-0547">Nucleotide-binding</keyword>
<evidence type="ECO:0000256" key="1">
    <source>
        <dbReference type="ARBA" id="ARBA00004948"/>
    </source>
</evidence>